<dbReference type="EMBL" id="JBHUEA010000010">
    <property type="protein sequence ID" value="MFD1721467.1"/>
    <property type="molecule type" value="Genomic_DNA"/>
</dbReference>
<dbReference type="InterPro" id="IPR049730">
    <property type="entry name" value="SNF2/RAD54-like_C"/>
</dbReference>
<dbReference type="PANTHER" id="PTHR10799">
    <property type="entry name" value="SNF2/RAD54 HELICASE FAMILY"/>
    <property type="match status" value="1"/>
</dbReference>
<feature type="domain" description="Helicase ATP-binding" evidence="4">
    <location>
        <begin position="641"/>
        <end position="808"/>
    </location>
</feature>
<dbReference type="PROSITE" id="PS51194">
    <property type="entry name" value="HELICASE_CTER"/>
    <property type="match status" value="1"/>
</dbReference>
<dbReference type="PROSITE" id="PS50966">
    <property type="entry name" value="ZF_SWIM"/>
    <property type="match status" value="1"/>
</dbReference>
<keyword evidence="7" id="KW-1185">Reference proteome</keyword>
<keyword evidence="1" id="KW-0378">Hydrolase</keyword>
<evidence type="ECO:0000259" key="5">
    <source>
        <dbReference type="PROSITE" id="PS51194"/>
    </source>
</evidence>
<dbReference type="InterPro" id="IPR000330">
    <property type="entry name" value="SNF2_N"/>
</dbReference>
<keyword evidence="2" id="KW-0479">Metal-binding</keyword>
<sequence length="1096" mass="119945">MYSDLDVARITGPAGFARADAYQREGRVSDVRWSTDRTTLTGRVRGSEHTRYSARVRLRPTPDGPVPIGGRCDCPVASDCKHVGAVLLEGRRGPGDRPAAPAVTEALWRRTLDPILDGLDPDERTAVLGLVFELQQAEQPWTGSRRTAPRERPLQIGVRPVLLGANGRWRRTGVSWRTVVSEWSVHEYDDQQVRLLGEVHRLLAAGTSGMMPETWLTLGSCRSTALWSVLREAEEAGVGLVTGGRAQEPLQLATGPVTPAADIERTDGGLVLTPLLARGDPATGEAVAPPFALIGDPGIGVATWTPGEALAEARIALAPFAEPLQPAAHAFLRIADPIEVPADEEADFLAHHYRRLASVLPIVSREGGFEPPARPIAELELVVEHAPGGIVGRWTWRYSLPGGGAVTLGGERDDVRDPAQERRIVQAVRAAGVDSGRTPELLEHGDLKPSFDLHGMTAVGFAREVLPPLRAVPGLRVVERGEPIDYRPAEEAPVDAVGTREVKGDRDWFDLDIEIRVGGEVAPLADVILALARGDDAMVLPGGVYFPLDDPVFERLRALIAEARELTDDHRAPLRISRFQGSLWEDLVALGVVARQADAWRRSLEALGGFADDGRLERQALPQDFTATLRPYQQDGYDWLSFLYDSGLGGVLADDMGLGKTVQSLALVARAVERADSEGAPRPRFLVVAPTSVVPNWITEAERFVPGLSVAGVTETVRKSGRPLADTIGDADLVITSYALLRLDTAAYTGVEWGGLLLDEAQFAKNRHSTTYQRIRSIDVPFRLAITGTPLENDLMELWSILSVAAPGLFPSPTGFQEHYAKPIEKEGDRTRLAQLQRRLRPLMLRRTKQVVAADLPDKTEQVIEVELGRKQRAVYDRHLARERQRVLGLIEDFDRNRFSIFRALTTLRQVALDAALIDEANEGIPSAKLDLFDELLGNAIDEGHKILVFSQFTRLLQRVRTRLDEAEVPYAYLDGATRRRGEAIDRFRSGGADVFLISLKAGGFGLNLAEADYCILLDPWWNPAAEAQAVDRAHRIGQQRQVMVYRLVAKDTIEEKVMALQQAKRELFDAVMDDGGDGAAAASALSAADVRELLS</sequence>
<dbReference type="InterPro" id="IPR007527">
    <property type="entry name" value="Znf_SWIM"/>
</dbReference>
<evidence type="ECO:0000256" key="2">
    <source>
        <dbReference type="PROSITE-ProRule" id="PRU00325"/>
    </source>
</evidence>
<protein>
    <submittedName>
        <fullName evidence="6">SNF2-related protein</fullName>
    </submittedName>
</protein>
<dbReference type="SMART" id="SM00487">
    <property type="entry name" value="DEXDc"/>
    <property type="match status" value="1"/>
</dbReference>
<dbReference type="Gene3D" id="3.40.50.10810">
    <property type="entry name" value="Tandem AAA-ATPase domain"/>
    <property type="match status" value="1"/>
</dbReference>
<dbReference type="InterPro" id="IPR001650">
    <property type="entry name" value="Helicase_C-like"/>
</dbReference>
<comment type="caution">
    <text evidence="6">The sequence shown here is derived from an EMBL/GenBank/DDBJ whole genome shotgun (WGS) entry which is preliminary data.</text>
</comment>
<dbReference type="SUPFAM" id="SSF52540">
    <property type="entry name" value="P-loop containing nucleoside triphosphate hydrolases"/>
    <property type="match status" value="2"/>
</dbReference>
<feature type="domain" description="SWIM-type" evidence="3">
    <location>
        <begin position="52"/>
        <end position="91"/>
    </location>
</feature>
<gene>
    <name evidence="6" type="ORF">ACFSBI_07890</name>
</gene>
<dbReference type="SMART" id="SM00490">
    <property type="entry name" value="HELICc"/>
    <property type="match status" value="1"/>
</dbReference>
<dbReference type="Pfam" id="PF00176">
    <property type="entry name" value="SNF2-rel_dom"/>
    <property type="match status" value="1"/>
</dbReference>
<evidence type="ECO:0000313" key="6">
    <source>
        <dbReference type="EMBL" id="MFD1721467.1"/>
    </source>
</evidence>
<dbReference type="Proteomes" id="UP001597347">
    <property type="component" value="Unassembled WGS sequence"/>
</dbReference>
<dbReference type="InterPro" id="IPR038718">
    <property type="entry name" value="SNF2-like_sf"/>
</dbReference>
<keyword evidence="2" id="KW-0862">Zinc</keyword>
<evidence type="ECO:0000313" key="7">
    <source>
        <dbReference type="Proteomes" id="UP001597347"/>
    </source>
</evidence>
<reference evidence="7" key="1">
    <citation type="journal article" date="2019" name="Int. J. Syst. Evol. Microbiol.">
        <title>The Global Catalogue of Microorganisms (GCM) 10K type strain sequencing project: providing services to taxonomists for standard genome sequencing and annotation.</title>
        <authorList>
            <consortium name="The Broad Institute Genomics Platform"/>
            <consortium name="The Broad Institute Genome Sequencing Center for Infectious Disease"/>
            <person name="Wu L."/>
            <person name="Ma J."/>
        </authorList>
    </citation>
    <scope>NUCLEOTIDE SEQUENCE [LARGE SCALE GENOMIC DNA]</scope>
    <source>
        <strain evidence="7">CGMCC 1.12471</strain>
    </source>
</reference>
<evidence type="ECO:0000259" key="4">
    <source>
        <dbReference type="PROSITE" id="PS51192"/>
    </source>
</evidence>
<dbReference type="InterPro" id="IPR014001">
    <property type="entry name" value="Helicase_ATP-bd"/>
</dbReference>
<evidence type="ECO:0000259" key="3">
    <source>
        <dbReference type="PROSITE" id="PS50966"/>
    </source>
</evidence>
<dbReference type="RefSeq" id="WP_377933726.1">
    <property type="nucleotide sequence ID" value="NZ_JBHUEA010000010.1"/>
</dbReference>
<feature type="domain" description="Helicase C-terminal" evidence="5">
    <location>
        <begin position="932"/>
        <end position="1080"/>
    </location>
</feature>
<name>A0ABW4LG93_9MICO</name>
<evidence type="ECO:0000256" key="1">
    <source>
        <dbReference type="ARBA" id="ARBA00022801"/>
    </source>
</evidence>
<dbReference type="Gene3D" id="3.40.50.300">
    <property type="entry name" value="P-loop containing nucleotide triphosphate hydrolases"/>
    <property type="match status" value="1"/>
</dbReference>
<dbReference type="CDD" id="cd18793">
    <property type="entry name" value="SF2_C_SNF"/>
    <property type="match status" value="1"/>
</dbReference>
<proteinExistence type="predicted"/>
<accession>A0ABW4LG93</accession>
<keyword evidence="2" id="KW-0863">Zinc-finger</keyword>
<dbReference type="PROSITE" id="PS51192">
    <property type="entry name" value="HELICASE_ATP_BIND_1"/>
    <property type="match status" value="1"/>
</dbReference>
<dbReference type="InterPro" id="IPR027417">
    <property type="entry name" value="P-loop_NTPase"/>
</dbReference>
<organism evidence="6 7">
    <name type="scientific">Amnibacterium endophyticum</name>
    <dbReference type="NCBI Taxonomy" id="2109337"/>
    <lineage>
        <taxon>Bacteria</taxon>
        <taxon>Bacillati</taxon>
        <taxon>Actinomycetota</taxon>
        <taxon>Actinomycetes</taxon>
        <taxon>Micrococcales</taxon>
        <taxon>Microbacteriaceae</taxon>
        <taxon>Amnibacterium</taxon>
    </lineage>
</organism>
<dbReference type="Pfam" id="PF00271">
    <property type="entry name" value="Helicase_C"/>
    <property type="match status" value="1"/>
</dbReference>